<dbReference type="InterPro" id="IPR057621">
    <property type="entry name" value="Khk_prokaryotic"/>
</dbReference>
<dbReference type="GO" id="GO:0016301">
    <property type="term" value="F:kinase activity"/>
    <property type="evidence" value="ECO:0007669"/>
    <property type="project" value="UniProtKB-KW"/>
</dbReference>
<dbReference type="PANTHER" id="PTHR34293">
    <property type="entry name" value="HTH-TYPE TRANSCRIPTIONAL REGULATOR TRMBL2"/>
    <property type="match status" value="1"/>
</dbReference>
<name>A0A897NQU5_9EURY</name>
<dbReference type="InterPro" id="IPR021586">
    <property type="entry name" value="Tscrpt_reg_TrmB_C"/>
</dbReference>
<dbReference type="Pfam" id="PF25270">
    <property type="entry name" value="Khk"/>
    <property type="match status" value="1"/>
</dbReference>
<gene>
    <name evidence="4" type="primary">rbsK3</name>
    <name evidence="4" type="ORF">HSBGL_2809</name>
</gene>
<evidence type="ECO:0000313" key="4">
    <source>
        <dbReference type="EMBL" id="QSG13203.1"/>
    </source>
</evidence>
<proteinExistence type="inferred from homology"/>
<accession>A0A897NQU5</accession>
<keyword evidence="4" id="KW-0418">Kinase</keyword>
<dbReference type="InterPro" id="IPR036390">
    <property type="entry name" value="WH_DNA-bd_sf"/>
</dbReference>
<evidence type="ECO:0000256" key="1">
    <source>
        <dbReference type="ARBA" id="ARBA00007287"/>
    </source>
</evidence>
<evidence type="ECO:0000259" key="2">
    <source>
        <dbReference type="Pfam" id="PF01978"/>
    </source>
</evidence>
<dbReference type="Pfam" id="PF01978">
    <property type="entry name" value="TrmB"/>
    <property type="match status" value="1"/>
</dbReference>
<keyword evidence="4" id="KW-0808">Transferase</keyword>
<dbReference type="Pfam" id="PF11495">
    <property type="entry name" value="Regulator_TrmB"/>
    <property type="match status" value="1"/>
</dbReference>
<reference evidence="4" key="1">
    <citation type="submission" date="2020-11" db="EMBL/GenBank/DDBJ databases">
        <title>Carbohydrate-dependent, anaerobic sulfur respiration: A novel catabolism in halophilic archaea.</title>
        <authorList>
            <person name="Sorokin D.Y."/>
            <person name="Messina E."/>
            <person name="Smedile F."/>
            <person name="La Cono V."/>
            <person name="Hallsworth J.E."/>
            <person name="Yakimov M.M."/>
        </authorList>
    </citation>
    <scope>NUCLEOTIDE SEQUENCE</scope>
    <source>
        <strain evidence="4">HSR-Bgl</strain>
    </source>
</reference>
<protein>
    <submittedName>
        <fullName evidence="4">Sugar kinase, ribokinase family</fullName>
    </submittedName>
</protein>
<dbReference type="InterPro" id="IPR036388">
    <property type="entry name" value="WH-like_DNA-bd_sf"/>
</dbReference>
<evidence type="ECO:0000313" key="5">
    <source>
        <dbReference type="Proteomes" id="UP000663305"/>
    </source>
</evidence>
<organism evidence="4 5">
    <name type="scientific">Halapricum desulfuricans</name>
    <dbReference type="NCBI Taxonomy" id="2841257"/>
    <lineage>
        <taxon>Archaea</taxon>
        <taxon>Methanobacteriati</taxon>
        <taxon>Methanobacteriota</taxon>
        <taxon>Stenosarchaea group</taxon>
        <taxon>Halobacteria</taxon>
        <taxon>Halobacteriales</taxon>
        <taxon>Haloarculaceae</taxon>
        <taxon>Halapricum</taxon>
    </lineage>
</organism>
<dbReference type="InterPro" id="IPR002831">
    <property type="entry name" value="Tscrpt_reg_TrmB_N"/>
</dbReference>
<dbReference type="Gene3D" id="1.10.10.10">
    <property type="entry name" value="Winged helix-like DNA-binding domain superfamily/Winged helix DNA-binding domain"/>
    <property type="match status" value="1"/>
</dbReference>
<dbReference type="AlphaFoldDB" id="A0A897NQU5"/>
<dbReference type="Gene3D" id="2.30.30.690">
    <property type="match status" value="1"/>
</dbReference>
<comment type="similarity">
    <text evidence="1">Belongs to the transcriptional regulator TrmB family.</text>
</comment>
<dbReference type="InterPro" id="IPR051797">
    <property type="entry name" value="TrmB-like"/>
</dbReference>
<evidence type="ECO:0000259" key="3">
    <source>
        <dbReference type="Pfam" id="PF11495"/>
    </source>
</evidence>
<dbReference type="EMBL" id="CP064789">
    <property type="protein sequence ID" value="QSG13203.1"/>
    <property type="molecule type" value="Genomic_DNA"/>
</dbReference>
<dbReference type="SUPFAM" id="SSF159071">
    <property type="entry name" value="TrmB C-terminal domain-like"/>
    <property type="match status" value="1"/>
</dbReference>
<sequence length="723" mass="80424">MSEYEAGVYLALVRGGTQTMTELAETSDVPKQRVYDTVEQLRNEGFVEVIDDYPQKAHAIEPSEALAPVQTKLNQAEEYLDDLYETIDTVEKGVTTFKSRPSIEKYISNLIAEAERDIFVLGPQDVLNQFRDQLKRRADDGVRITLVVSGLDESDIEDDVVTVPEFTDVGTRVRGVTTVEDFAITTDRRKGFYWAGSARRGVDELGYFIVNDDLAFVLDRFMSESLWPFAFPTADQSRPELPGTYVRIRDALADLEHVSNVFPLDTFVVEIEGYDTETGEHASLAGVPVSYYYNEYDLRASLTVEIHDDEERRRVTVGGWTATIEDYEVRQISIGYRHGEPTLSLDDETKRHLATCRNELPASFGDREAVIGIDAFIDRMRDAVAERIDGEYRPMRHFEEFQNSLARVDAGESALVEWTETRTEPGGYLSHAGRLFDNLGYDLTLVGRLGEPVSSVFAGQFGDQNLVTVGETSVTDFLLLEDKKILFTEPNRDEPTWESILDRVTLEDLARWIDGSAVLSIGSFYATSNLPAILDGLREEVWPMLQSPPPAAHVSAGELHRLPEGRLGRVVKALERLDEAVPVTVTANRRAATALRGHLCDASMAGSTAELAKDIARSSDVSRVIIHSFTDTVAASDGTVVAARKPLPPDPREGLDVSEYFETGVALALAEGLSDGAALVLGNAVAFYFNQHSEFPTESELRSALEQYEEYFDDDQMHPILSP</sequence>
<dbReference type="SUPFAM" id="SSF56024">
    <property type="entry name" value="Phospholipase D/nuclease"/>
    <property type="match status" value="1"/>
</dbReference>
<feature type="domain" description="Transcription regulator TrmB C-terminal" evidence="3">
    <location>
        <begin position="94"/>
        <end position="334"/>
    </location>
</feature>
<dbReference type="PANTHER" id="PTHR34293:SF1">
    <property type="entry name" value="HTH-TYPE TRANSCRIPTIONAL REGULATOR TRMBL2"/>
    <property type="match status" value="1"/>
</dbReference>
<feature type="domain" description="Transcription regulator TrmB N-terminal" evidence="2">
    <location>
        <begin position="2"/>
        <end position="62"/>
    </location>
</feature>
<dbReference type="SUPFAM" id="SSF46785">
    <property type="entry name" value="Winged helix' DNA-binding domain"/>
    <property type="match status" value="1"/>
</dbReference>
<dbReference type="Proteomes" id="UP000663305">
    <property type="component" value="Chromosome"/>
</dbReference>